<keyword evidence="2" id="KW-1185">Reference proteome</keyword>
<dbReference type="OrthoDB" id="5147689at2759"/>
<evidence type="ECO:0000313" key="2">
    <source>
        <dbReference type="Proteomes" id="UP000546213"/>
    </source>
</evidence>
<evidence type="ECO:0000313" key="1">
    <source>
        <dbReference type="EMBL" id="KAF5582780.1"/>
    </source>
</evidence>
<gene>
    <name evidence="1" type="ORF">FPCIR_9367</name>
</gene>
<comment type="caution">
    <text evidence="1">The sequence shown here is derived from an EMBL/GenBank/DDBJ whole genome shotgun (WGS) entry which is preliminary data.</text>
</comment>
<name>A0A8H5KY60_9HYPO</name>
<sequence length="299" mass="32005">MLFKRSYYPVPAWLFLILLGCSTHYLGVLSHPFDLVQRGFNGMGIPMLIIAVKEYLQTENAYTDRAGDIAGEWQVCYVGGRQFFTHPEVGDFSVTFSKGGGDQDGLHSPIIQLAGYNNWEPFNLDDIIEGQGDSGYGKLCTHGGQPEGILDWSCGVPKSGASAAFGISLIAPDSSQAGFQPGWCTAHVNQYQKNELGTGSKYAFDVVIKDAGGNQIGHIQHVEVDDGGHLSVPSKLPFTFDISAGAVDSDPVTFAYAGQTWVCNGEDQSAHGCTLGNGPNNGYENGDREGDMGFTCDAA</sequence>
<dbReference type="Proteomes" id="UP000546213">
    <property type="component" value="Unassembled WGS sequence"/>
</dbReference>
<dbReference type="EMBL" id="JAAOAS010000261">
    <property type="protein sequence ID" value="KAF5582780.1"/>
    <property type="molecule type" value="Genomic_DNA"/>
</dbReference>
<accession>A0A8H5KY60</accession>
<protein>
    <submittedName>
        <fullName evidence="1">Fibronectin type iii domain-containing protein</fullName>
    </submittedName>
</protein>
<reference evidence="1 2" key="1">
    <citation type="submission" date="2020-05" db="EMBL/GenBank/DDBJ databases">
        <title>Identification and distribution of gene clusters putatively required for synthesis of sphingolipid metabolism inhibitors in phylogenetically diverse species of the filamentous fungus Fusarium.</title>
        <authorList>
            <person name="Kim H.-S."/>
            <person name="Busman M."/>
            <person name="Brown D.W."/>
            <person name="Divon H."/>
            <person name="Uhlig S."/>
            <person name="Proctor R.H."/>
        </authorList>
    </citation>
    <scope>NUCLEOTIDE SEQUENCE [LARGE SCALE GENOMIC DNA]</scope>
    <source>
        <strain evidence="1 2">NRRL 36939</strain>
    </source>
</reference>
<proteinExistence type="predicted"/>
<dbReference type="PROSITE" id="PS51257">
    <property type="entry name" value="PROKAR_LIPOPROTEIN"/>
    <property type="match status" value="1"/>
</dbReference>
<dbReference type="AlphaFoldDB" id="A0A8H5KY60"/>
<organism evidence="1 2">
    <name type="scientific">Fusarium pseudocircinatum</name>
    <dbReference type="NCBI Taxonomy" id="56676"/>
    <lineage>
        <taxon>Eukaryota</taxon>
        <taxon>Fungi</taxon>
        <taxon>Dikarya</taxon>
        <taxon>Ascomycota</taxon>
        <taxon>Pezizomycotina</taxon>
        <taxon>Sordariomycetes</taxon>
        <taxon>Hypocreomycetidae</taxon>
        <taxon>Hypocreales</taxon>
        <taxon>Nectriaceae</taxon>
        <taxon>Fusarium</taxon>
        <taxon>Fusarium fujikuroi species complex</taxon>
    </lineage>
</organism>